<sequence>MDLSLRGEAEAAAVYRSNSKQFTIEVHHGGFFCGMGVNRSYVDGKVSWFDYVDSREWDSSLQLADLVAMLGYDAGPRLKVYWLLPGKNLVDGLRIVDSEVEINVMNLVCNKVKNFVIYLDHIDHVSGRNQEDIVVSPVSELPIVMSPVRGCQQKGDGNQGGSNVGVQACGVVDEVADEIEDDVEYDSDGSEVDDSDFVDSDYEFQDDDDDLFEDNVDGDVVDQGPAPKKFNQKKVAGGKLKGKRVIREEGSDEESSDEECLELPENPDEINLRFKSFNPEDMNNPVFKVGMVFPSVELLRKTITEYSLKNRVDIKMPRNDRTRIKAHCAEGCPWNMYASLDSRVHGFIVKTYVPQHKCRKEWVLQRCTANWLALKYIESFRADSRMTLPSFAKTVQKEWNLTPSRSKLARARRLALKEIYGDEVAQYNMLWDYGNELRRSNPGSSFYLKLDDGKFSCLYFSLDACKRGFLSGCRPIICLDGCHIKTKFGGQLLTAVGIDPNDCIFPIAMAVVEVESFSTWSWFLQTLKDDVGIVNTYPWTIMTDKQKGLIPAVQQLFPDSEHRFCVRHLYQNFQQSFKGEILKNQLWACARSSSVQEWNTKFEEMKALNEDAYNWLEQMAPNTWVRAFFSDFPKCDILLNNSCEVFNKYILEAREMPILTMLEKIKGQLMTRFFNKQKEAQKWQGPICPKIRKKLLKIAEQANICYVLPAGKGVFQVEERGTKYIVDVVTKHCDCRRWDLTGIPCCHAIACIREDHLSEEDFLPHCYSINAFKAVYAENIIPCNDKANWEKMNGPQILPPVYEKKVGRPKKSRRKQPQEVQGRNGPKLTKHGVTIHCSYCHEANHNKKGCELRKKGIRPKNKIRRNVVEATEEPSVMPQELMGPQAGGSSLLAEVNDNMLDHMLQEASQPSQLTQEHGPLPDCAFIQENQPTARPVVLTTSTKEGRSKMTKPKKNAAGTSKKKKATDGLSDGAAAKKKKKA</sequence>
<evidence type="ECO:0000256" key="1">
    <source>
        <dbReference type="ARBA" id="ARBA00022723"/>
    </source>
</evidence>
<dbReference type="Proteomes" id="UP000000763">
    <property type="component" value="Chromosome 3"/>
</dbReference>
<proteinExistence type="predicted"/>
<dbReference type="InterPro" id="IPR006564">
    <property type="entry name" value="Znf_PMZ"/>
</dbReference>
<feature type="compositionally biased region" description="Basic residues" evidence="5">
    <location>
        <begin position="948"/>
        <end position="964"/>
    </location>
</feature>
<keyword evidence="3" id="KW-0862">Zinc</keyword>
<evidence type="ECO:0000313" key="8">
    <source>
        <dbReference type="Proteomes" id="UP000000763"/>
    </source>
</evidence>
<keyword evidence="1" id="KW-0479">Metal-binding</keyword>
<organism evidence="7 8">
    <name type="scientific">Oryza sativa subsp. japonica</name>
    <name type="common">Rice</name>
    <dbReference type="NCBI Taxonomy" id="39947"/>
    <lineage>
        <taxon>Eukaryota</taxon>
        <taxon>Viridiplantae</taxon>
        <taxon>Streptophyta</taxon>
        <taxon>Embryophyta</taxon>
        <taxon>Tracheophyta</taxon>
        <taxon>Spermatophyta</taxon>
        <taxon>Magnoliopsida</taxon>
        <taxon>Liliopsida</taxon>
        <taxon>Poales</taxon>
        <taxon>Poaceae</taxon>
        <taxon>BOP clade</taxon>
        <taxon>Oryzoideae</taxon>
        <taxon>Oryzeae</taxon>
        <taxon>Oryzinae</taxon>
        <taxon>Oryza</taxon>
        <taxon>Oryza sativa</taxon>
    </lineage>
</organism>
<dbReference type="PROSITE" id="PS50966">
    <property type="entry name" value="ZF_SWIM"/>
    <property type="match status" value="1"/>
</dbReference>
<evidence type="ECO:0000256" key="5">
    <source>
        <dbReference type="SAM" id="MobiDB-lite"/>
    </source>
</evidence>
<name>Q10GV6_ORYSJ</name>
<dbReference type="GO" id="GO:0008270">
    <property type="term" value="F:zinc ion binding"/>
    <property type="evidence" value="ECO:0007669"/>
    <property type="project" value="UniProtKB-KW"/>
</dbReference>
<evidence type="ECO:0000313" key="7">
    <source>
        <dbReference type="EMBL" id="AAR00617.1"/>
    </source>
</evidence>
<dbReference type="Pfam" id="PF04434">
    <property type="entry name" value="SWIM"/>
    <property type="match status" value="1"/>
</dbReference>
<gene>
    <name evidence="7" type="primary">OSJNBb0007E22.22</name>
</gene>
<dbReference type="InterPro" id="IPR018289">
    <property type="entry name" value="MULE_transposase_dom"/>
</dbReference>
<dbReference type="PANTHER" id="PTHR31973:SF191">
    <property type="entry name" value="OS05G0489400 PROTEIN"/>
    <property type="match status" value="1"/>
</dbReference>
<protein>
    <recommendedName>
        <fullName evidence="6">SWIM-type domain-containing protein</fullName>
    </recommendedName>
</protein>
<dbReference type="AlphaFoldDB" id="Q10GV6"/>
<dbReference type="Pfam" id="PF26130">
    <property type="entry name" value="PB1-like"/>
    <property type="match status" value="1"/>
</dbReference>
<evidence type="ECO:0000256" key="3">
    <source>
        <dbReference type="ARBA" id="ARBA00022833"/>
    </source>
</evidence>
<reference evidence="8" key="1">
    <citation type="journal article" date="2005" name="Nature">
        <title>The map-based sequence of the rice genome.</title>
        <authorList>
            <consortium name="International rice genome sequencing project (IRGSP)"/>
            <person name="Matsumoto T."/>
            <person name="Wu J."/>
            <person name="Kanamori H."/>
            <person name="Katayose Y."/>
            <person name="Fujisawa M."/>
            <person name="Namiki N."/>
            <person name="Mizuno H."/>
            <person name="Yamamoto K."/>
            <person name="Antonio B.A."/>
            <person name="Baba T."/>
            <person name="Sakata K."/>
            <person name="Nagamura Y."/>
            <person name="Aoki H."/>
            <person name="Arikawa K."/>
            <person name="Arita K."/>
            <person name="Bito T."/>
            <person name="Chiden Y."/>
            <person name="Fujitsuka N."/>
            <person name="Fukunaka R."/>
            <person name="Hamada M."/>
            <person name="Harada C."/>
            <person name="Hayashi A."/>
            <person name="Hijishita S."/>
            <person name="Honda M."/>
            <person name="Hosokawa S."/>
            <person name="Ichikawa Y."/>
            <person name="Idonuma A."/>
            <person name="Iijima M."/>
            <person name="Ikeda M."/>
            <person name="Ikeno M."/>
            <person name="Ito K."/>
            <person name="Ito S."/>
            <person name="Ito T."/>
            <person name="Ito Y."/>
            <person name="Ito Y."/>
            <person name="Iwabuchi A."/>
            <person name="Kamiya K."/>
            <person name="Karasawa W."/>
            <person name="Kurita K."/>
            <person name="Katagiri S."/>
            <person name="Kikuta A."/>
            <person name="Kobayashi H."/>
            <person name="Kobayashi N."/>
            <person name="Machita K."/>
            <person name="Maehara T."/>
            <person name="Masukawa M."/>
            <person name="Mizubayashi T."/>
            <person name="Mukai Y."/>
            <person name="Nagasaki H."/>
            <person name="Nagata Y."/>
            <person name="Naito S."/>
            <person name="Nakashima M."/>
            <person name="Nakama Y."/>
            <person name="Nakamichi Y."/>
            <person name="Nakamura M."/>
            <person name="Meguro A."/>
            <person name="Negishi M."/>
            <person name="Ohta I."/>
            <person name="Ohta T."/>
            <person name="Okamoto M."/>
            <person name="Ono N."/>
            <person name="Saji S."/>
            <person name="Sakaguchi M."/>
            <person name="Sakai K."/>
            <person name="Shibata M."/>
            <person name="Shimokawa T."/>
            <person name="Song J."/>
            <person name="Takazaki Y."/>
            <person name="Terasawa K."/>
            <person name="Tsugane M."/>
            <person name="Tsuji K."/>
            <person name="Ueda S."/>
            <person name="Waki K."/>
            <person name="Yamagata H."/>
            <person name="Yamamoto M."/>
            <person name="Yamamoto S."/>
            <person name="Yamane H."/>
            <person name="Yoshiki S."/>
            <person name="Yoshihara R."/>
            <person name="Yukawa K."/>
            <person name="Zhong H."/>
            <person name="Yano M."/>
            <person name="Yuan Q."/>
            <person name="Ouyang S."/>
            <person name="Liu J."/>
            <person name="Jones K.M."/>
            <person name="Gansberger K."/>
            <person name="Moffat K."/>
            <person name="Hill J."/>
            <person name="Bera J."/>
            <person name="Fadrosh D."/>
            <person name="Jin S."/>
            <person name="Johri S."/>
            <person name="Kim M."/>
            <person name="Overton L."/>
            <person name="Reardon M."/>
            <person name="Tsitrin T."/>
            <person name="Vuong H."/>
            <person name="Weaver B."/>
            <person name="Ciecko A."/>
            <person name="Tallon L."/>
            <person name="Jackson J."/>
            <person name="Pai G."/>
            <person name="Aken S.V."/>
            <person name="Utterback T."/>
            <person name="Reidmuller S."/>
            <person name="Feldblyum T."/>
            <person name="Hsiao J."/>
            <person name="Zismann V."/>
            <person name="Iobst S."/>
            <person name="de Vazeille A.R."/>
            <person name="Buell C.R."/>
            <person name="Ying K."/>
            <person name="Li Y."/>
            <person name="Lu T."/>
            <person name="Huang Y."/>
            <person name="Zhao Q."/>
            <person name="Feng Q."/>
            <person name="Zhang L."/>
            <person name="Zhu J."/>
            <person name="Weng Q."/>
            <person name="Mu J."/>
            <person name="Lu Y."/>
            <person name="Fan D."/>
            <person name="Liu Y."/>
            <person name="Guan J."/>
            <person name="Zhang Y."/>
            <person name="Yu S."/>
            <person name="Liu X."/>
            <person name="Zhang Y."/>
            <person name="Hong G."/>
            <person name="Han B."/>
            <person name="Choisne N."/>
            <person name="Demange N."/>
            <person name="Orjeda G."/>
            <person name="Samain S."/>
            <person name="Cattolico L."/>
            <person name="Pelletier E."/>
            <person name="Couloux A."/>
            <person name="Segurens B."/>
            <person name="Wincker P."/>
            <person name="D'Hont A."/>
            <person name="Scarpelli C."/>
            <person name="Weissenbach J."/>
            <person name="Salanoubat M."/>
            <person name="Quetier F."/>
            <person name="Yu Y."/>
            <person name="Kim H.R."/>
            <person name="Rambo T."/>
            <person name="Currie J."/>
            <person name="Collura K."/>
            <person name="Luo M."/>
            <person name="Yang T."/>
            <person name="Ammiraju J.S.S."/>
            <person name="Engler F."/>
            <person name="Soderlund C."/>
            <person name="Wing R.A."/>
            <person name="Palmer L.E."/>
            <person name="de la Bastide M."/>
            <person name="Spiegel L."/>
            <person name="Nascimento L."/>
            <person name="Zutavern T."/>
            <person name="O'Shaughnessy A."/>
            <person name="Dike S."/>
            <person name="Dedhia N."/>
            <person name="Preston R."/>
            <person name="Balija V."/>
            <person name="McCombie W.R."/>
            <person name="Chow T."/>
            <person name="Chen H."/>
            <person name="Chung M."/>
            <person name="Chen C."/>
            <person name="Shaw J."/>
            <person name="Wu H."/>
            <person name="Hsiao K."/>
            <person name="Chao Y."/>
            <person name="Chu M."/>
            <person name="Cheng C."/>
            <person name="Hour A."/>
            <person name="Lee P."/>
            <person name="Lin S."/>
            <person name="Lin Y."/>
            <person name="Liou J."/>
            <person name="Liu S."/>
            <person name="Hsing Y."/>
            <person name="Raghuvanshi S."/>
            <person name="Mohanty A."/>
            <person name="Bharti A.K."/>
            <person name="Gaur A."/>
            <person name="Gupta V."/>
            <person name="Kumar D."/>
            <person name="Ravi V."/>
            <person name="Vij S."/>
            <person name="Kapur A."/>
            <person name="Khurana P."/>
            <person name="Khurana P."/>
            <person name="Khurana J.P."/>
            <person name="Tyagi A.K."/>
            <person name="Gaikwad K."/>
            <person name="Singh A."/>
            <person name="Dalal V."/>
            <person name="Srivastava S."/>
            <person name="Dixit A."/>
            <person name="Pal A.K."/>
            <person name="Ghazi I.A."/>
            <person name="Yadav M."/>
            <person name="Pandit A."/>
            <person name="Bhargava A."/>
            <person name="Sureshbabu K."/>
            <person name="Batra K."/>
            <person name="Sharma T.R."/>
            <person name="Mohapatra T."/>
            <person name="Singh N.K."/>
            <person name="Messing J."/>
            <person name="Nelson A.B."/>
            <person name="Fuks G."/>
            <person name="Kavchok S."/>
            <person name="Keizer G."/>
            <person name="Linton E."/>
            <person name="Llaca V."/>
            <person name="Song R."/>
            <person name="Tanyolac B."/>
            <person name="Young S."/>
            <person name="Ho-Il K."/>
            <person name="Hahn J.H."/>
            <person name="Sangsakoo G."/>
            <person name="Vanavichit A."/>
            <person name="de Mattos Luiz.A.T."/>
            <person name="Zimmer P.D."/>
            <person name="Malone G."/>
            <person name="Dellagostin O."/>
            <person name="de Oliveira A.C."/>
            <person name="Bevan M."/>
            <person name="Bancroft I."/>
            <person name="Minx P."/>
            <person name="Cordum H."/>
            <person name="Wilson R."/>
            <person name="Cheng Z."/>
            <person name="Jin W."/>
            <person name="Jiang J."/>
            <person name="Leong S.A."/>
            <person name="Iwama H."/>
            <person name="Gojobori T."/>
            <person name="Itoh T."/>
            <person name="Niimura Y."/>
            <person name="Fujii Y."/>
            <person name="Habara T."/>
            <person name="Sakai H."/>
            <person name="Sato Y."/>
            <person name="Wilson G."/>
            <person name="Kumar K."/>
            <person name="McCouch S."/>
            <person name="Juretic N."/>
            <person name="Hoen D."/>
            <person name="Wright S."/>
            <person name="Bruskiewich R."/>
            <person name="Bureau T."/>
            <person name="Miyao A."/>
            <person name="Hirochika H."/>
            <person name="Nishikawa T."/>
            <person name="Kadowaki K."/>
            <person name="Sugiura M."/>
            <person name="Burr B."/>
            <person name="Sasaki T."/>
        </authorList>
    </citation>
    <scope>NUCLEOTIDE SEQUENCE [LARGE SCALE GENOMIC DNA]</scope>
    <source>
        <strain evidence="8">cv. Nipponbare</strain>
    </source>
</reference>
<dbReference type="EMBL" id="AC136972">
    <property type="protein sequence ID" value="AAR00617.1"/>
    <property type="molecule type" value="Genomic_DNA"/>
</dbReference>
<feature type="domain" description="SWIM-type" evidence="6">
    <location>
        <begin position="724"/>
        <end position="756"/>
    </location>
</feature>
<reference evidence="8" key="2">
    <citation type="journal article" date="2008" name="Nucleic Acids Res.">
        <title>The rice annotation project database (RAP-DB): 2008 update.</title>
        <authorList>
            <consortium name="The rice annotation project (RAP)"/>
        </authorList>
    </citation>
    <scope>GENOME REANNOTATION</scope>
    <source>
        <strain evidence="8">cv. Nipponbare</strain>
    </source>
</reference>
<dbReference type="InterPro" id="IPR004332">
    <property type="entry name" value="Transposase_MuDR"/>
</dbReference>
<dbReference type="InterPro" id="IPR007527">
    <property type="entry name" value="Znf_SWIM"/>
</dbReference>
<dbReference type="Pfam" id="PF03108">
    <property type="entry name" value="DBD_Tnp_Mut"/>
    <property type="match status" value="1"/>
</dbReference>
<feature type="region of interest" description="Disordered" evidence="5">
    <location>
        <begin position="931"/>
        <end position="981"/>
    </location>
</feature>
<dbReference type="SMART" id="SM00575">
    <property type="entry name" value="ZnF_PMZ"/>
    <property type="match status" value="1"/>
</dbReference>
<evidence type="ECO:0000259" key="6">
    <source>
        <dbReference type="PROSITE" id="PS50966"/>
    </source>
</evidence>
<feature type="region of interest" description="Disordered" evidence="5">
    <location>
        <begin position="800"/>
        <end position="829"/>
    </location>
</feature>
<feature type="compositionally biased region" description="Polar residues" evidence="5">
    <location>
        <begin position="931"/>
        <end position="942"/>
    </location>
</feature>
<dbReference type="InterPro" id="IPR058594">
    <property type="entry name" value="PB1-like_dom_pln"/>
</dbReference>
<dbReference type="PANTHER" id="PTHR31973">
    <property type="entry name" value="POLYPROTEIN, PUTATIVE-RELATED"/>
    <property type="match status" value="1"/>
</dbReference>
<evidence type="ECO:0000256" key="2">
    <source>
        <dbReference type="ARBA" id="ARBA00022771"/>
    </source>
</evidence>
<keyword evidence="2 4" id="KW-0863">Zinc-finger</keyword>
<accession>Q10GV6</accession>
<dbReference type="Pfam" id="PF10551">
    <property type="entry name" value="MULE"/>
    <property type="match status" value="1"/>
</dbReference>
<evidence type="ECO:0000256" key="4">
    <source>
        <dbReference type="PROSITE-ProRule" id="PRU00325"/>
    </source>
</evidence>